<keyword evidence="3 6" id="KW-1133">Transmembrane helix</keyword>
<dbReference type="InterPro" id="IPR052337">
    <property type="entry name" value="SAT4-like"/>
</dbReference>
<dbReference type="InterPro" id="IPR049326">
    <property type="entry name" value="Rhodopsin_dom_fungi"/>
</dbReference>
<dbReference type="Pfam" id="PF20684">
    <property type="entry name" value="Fung_rhodopsin"/>
    <property type="match status" value="1"/>
</dbReference>
<feature type="non-terminal residue" evidence="8">
    <location>
        <position position="350"/>
    </location>
</feature>
<feature type="transmembrane region" description="Helical" evidence="6">
    <location>
        <begin position="200"/>
        <end position="221"/>
    </location>
</feature>
<evidence type="ECO:0000259" key="7">
    <source>
        <dbReference type="Pfam" id="PF20684"/>
    </source>
</evidence>
<evidence type="ECO:0000256" key="4">
    <source>
        <dbReference type="ARBA" id="ARBA00023136"/>
    </source>
</evidence>
<dbReference type="OrthoDB" id="5329176at2759"/>
<comment type="similarity">
    <text evidence="5">Belongs to the SAT4 family.</text>
</comment>
<dbReference type="PANTHER" id="PTHR33048:SF47">
    <property type="entry name" value="INTEGRAL MEMBRANE PROTEIN-RELATED"/>
    <property type="match status" value="1"/>
</dbReference>
<reference evidence="8" key="1">
    <citation type="journal article" date="2021" name="Nat. Commun.">
        <title>Genetic determinants of endophytism in the Arabidopsis root mycobiome.</title>
        <authorList>
            <person name="Mesny F."/>
            <person name="Miyauchi S."/>
            <person name="Thiergart T."/>
            <person name="Pickel B."/>
            <person name="Atanasova L."/>
            <person name="Karlsson M."/>
            <person name="Huettel B."/>
            <person name="Barry K.W."/>
            <person name="Haridas S."/>
            <person name="Chen C."/>
            <person name="Bauer D."/>
            <person name="Andreopoulos W."/>
            <person name="Pangilinan J."/>
            <person name="LaButti K."/>
            <person name="Riley R."/>
            <person name="Lipzen A."/>
            <person name="Clum A."/>
            <person name="Drula E."/>
            <person name="Henrissat B."/>
            <person name="Kohler A."/>
            <person name="Grigoriev I.V."/>
            <person name="Martin F.M."/>
            <person name="Hacquard S."/>
        </authorList>
    </citation>
    <scope>NUCLEOTIDE SEQUENCE</scope>
    <source>
        <strain evidence="8">MPI-CAGE-CH-0235</strain>
    </source>
</reference>
<evidence type="ECO:0000256" key="5">
    <source>
        <dbReference type="ARBA" id="ARBA00038359"/>
    </source>
</evidence>
<feature type="transmembrane region" description="Helical" evidence="6">
    <location>
        <begin position="278"/>
        <end position="298"/>
    </location>
</feature>
<organism evidence="8 9">
    <name type="scientific">Stachybotrys elegans</name>
    <dbReference type="NCBI Taxonomy" id="80388"/>
    <lineage>
        <taxon>Eukaryota</taxon>
        <taxon>Fungi</taxon>
        <taxon>Dikarya</taxon>
        <taxon>Ascomycota</taxon>
        <taxon>Pezizomycotina</taxon>
        <taxon>Sordariomycetes</taxon>
        <taxon>Hypocreomycetidae</taxon>
        <taxon>Hypocreales</taxon>
        <taxon>Stachybotryaceae</taxon>
        <taxon>Stachybotrys</taxon>
    </lineage>
</organism>
<accession>A0A8K0SF13</accession>
<evidence type="ECO:0000256" key="6">
    <source>
        <dbReference type="SAM" id="Phobius"/>
    </source>
</evidence>
<evidence type="ECO:0000256" key="3">
    <source>
        <dbReference type="ARBA" id="ARBA00022989"/>
    </source>
</evidence>
<feature type="domain" description="Rhodopsin" evidence="7">
    <location>
        <begin position="106"/>
        <end position="343"/>
    </location>
</feature>
<dbReference type="GO" id="GO:0016020">
    <property type="term" value="C:membrane"/>
    <property type="evidence" value="ECO:0007669"/>
    <property type="project" value="UniProtKB-SubCell"/>
</dbReference>
<feature type="transmembrane region" description="Helical" evidence="6">
    <location>
        <begin position="162"/>
        <end position="188"/>
    </location>
</feature>
<feature type="transmembrane region" description="Helical" evidence="6">
    <location>
        <begin position="91"/>
        <end position="110"/>
    </location>
</feature>
<dbReference type="EMBL" id="JAGPNK010000023">
    <property type="protein sequence ID" value="KAH7304442.1"/>
    <property type="molecule type" value="Genomic_DNA"/>
</dbReference>
<gene>
    <name evidence="8" type="ORF">B0I35DRAFT_329575</name>
</gene>
<evidence type="ECO:0000313" key="9">
    <source>
        <dbReference type="Proteomes" id="UP000813444"/>
    </source>
</evidence>
<evidence type="ECO:0000313" key="8">
    <source>
        <dbReference type="EMBL" id="KAH7304442.1"/>
    </source>
</evidence>
<keyword evidence="4 6" id="KW-0472">Membrane</keyword>
<protein>
    <recommendedName>
        <fullName evidence="7">Rhodopsin domain-containing protein</fullName>
    </recommendedName>
</protein>
<proteinExistence type="inferred from homology"/>
<feature type="transmembrane region" description="Helical" evidence="6">
    <location>
        <begin position="122"/>
        <end position="142"/>
    </location>
</feature>
<sequence>ALLSGRPVAAQGVLDLLSATPECSVMIGGNCSLTSVQVASDCICANQAFQADLSSCVQLACPFADQAQAATLLGGLCADYPIESRSTEVKVAIVSCLVLTLVIVVLRCIARWTVSNRLWWDDWTTIVATIFFVGLCSVQLAGTHLGFGNHYWNVRPKNAPTIFQLFYIAQILYVLVQVTAKVSILVLFSRIFPATWLQRAIITFGVFLVGHGLIYMLVVILQCLPVNAVWGRTITGKCLDITAITVSGAIFSIVEDIVIFALPIKEVFQLRLTMQKRIALILMFSVGSFACVTSIMRLKYTVSFANSLDSTWDSVDVVNWSIIEVACAIICASLPTLRPLLRRVPGLLTS</sequence>
<comment type="caution">
    <text evidence="8">The sequence shown here is derived from an EMBL/GenBank/DDBJ whole genome shotgun (WGS) entry which is preliminary data.</text>
</comment>
<dbReference type="PANTHER" id="PTHR33048">
    <property type="entry name" value="PTH11-LIKE INTEGRAL MEMBRANE PROTEIN (AFU_ORTHOLOGUE AFUA_5G11245)"/>
    <property type="match status" value="1"/>
</dbReference>
<evidence type="ECO:0000256" key="1">
    <source>
        <dbReference type="ARBA" id="ARBA00004141"/>
    </source>
</evidence>
<dbReference type="Proteomes" id="UP000813444">
    <property type="component" value="Unassembled WGS sequence"/>
</dbReference>
<comment type="subcellular location">
    <subcellularLocation>
        <location evidence="1">Membrane</location>
        <topology evidence="1">Multi-pass membrane protein</topology>
    </subcellularLocation>
</comment>
<dbReference type="AlphaFoldDB" id="A0A8K0SF13"/>
<keyword evidence="9" id="KW-1185">Reference proteome</keyword>
<keyword evidence="2 6" id="KW-0812">Transmembrane</keyword>
<name>A0A8K0SF13_9HYPO</name>
<feature type="non-terminal residue" evidence="8">
    <location>
        <position position="1"/>
    </location>
</feature>
<feature type="transmembrane region" description="Helical" evidence="6">
    <location>
        <begin position="241"/>
        <end position="262"/>
    </location>
</feature>
<evidence type="ECO:0000256" key="2">
    <source>
        <dbReference type="ARBA" id="ARBA00022692"/>
    </source>
</evidence>